<evidence type="ECO:0000313" key="2">
    <source>
        <dbReference type="EMBL" id="CZS89720.1"/>
    </source>
</evidence>
<dbReference type="SUPFAM" id="SSF54427">
    <property type="entry name" value="NTF2-like"/>
    <property type="match status" value="1"/>
</dbReference>
<keyword evidence="3" id="KW-1185">Reference proteome</keyword>
<dbReference type="InterPro" id="IPR032710">
    <property type="entry name" value="NTF2-like_dom_sf"/>
</dbReference>
<dbReference type="EMBL" id="FJUX01000003">
    <property type="protein sequence ID" value="CZS89720.1"/>
    <property type="molecule type" value="Genomic_DNA"/>
</dbReference>
<dbReference type="InterPro" id="IPR018222">
    <property type="entry name" value="Nuclear_transport_factor_2_euk"/>
</dbReference>
<reference evidence="3" key="1">
    <citation type="submission" date="2016-03" db="EMBL/GenBank/DDBJ databases">
        <authorList>
            <person name="Guldener U."/>
        </authorList>
    </citation>
    <scope>NUCLEOTIDE SEQUENCE [LARGE SCALE GENOMIC DNA]</scope>
    <source>
        <strain evidence="3">04CH-RAC-A.6.1</strain>
    </source>
</reference>
<evidence type="ECO:0000313" key="3">
    <source>
        <dbReference type="Proteomes" id="UP000178912"/>
    </source>
</evidence>
<dbReference type="Proteomes" id="UP000178912">
    <property type="component" value="Unassembled WGS sequence"/>
</dbReference>
<feature type="domain" description="NTF2" evidence="1">
    <location>
        <begin position="16"/>
        <end position="168"/>
    </location>
</feature>
<dbReference type="AlphaFoldDB" id="A0A1E1JVN0"/>
<dbReference type="PROSITE" id="PS50177">
    <property type="entry name" value="NTF2_DOMAIN"/>
    <property type="match status" value="1"/>
</dbReference>
<dbReference type="OrthoDB" id="25408at2759"/>
<proteinExistence type="predicted"/>
<dbReference type="PANTHER" id="PTHR12612">
    <property type="entry name" value="NUCLEAR TRANSPORT FACTOR 2"/>
    <property type="match status" value="1"/>
</dbReference>
<dbReference type="Gene3D" id="3.10.450.50">
    <property type="match status" value="1"/>
</dbReference>
<protein>
    <submittedName>
        <fullName evidence="2">Related to nuclear transport factor 2 domain protein</fullName>
    </submittedName>
</protein>
<evidence type="ECO:0000259" key="1">
    <source>
        <dbReference type="PROSITE" id="PS50177"/>
    </source>
</evidence>
<name>A0A1E1JVN0_9HELO</name>
<accession>A0A1E1JVN0</accession>
<sequence>MAELTEDIAQKVAANAAEEFVKHYYAALNSSKGGQPPIASFYLSPTDSRTPTISINGEVFHEATLLQSKIDDQPERSQYEVQSFDCQVLNSNYNVGVDDTAISPEKDGRKMSILVLVSGSVKNMKDDIGADIRGFSESIILVPSWDAHASKASKGSRKWLISSQTLRFVL</sequence>
<dbReference type="GO" id="GO:0006913">
    <property type="term" value="P:nucleocytoplasmic transport"/>
    <property type="evidence" value="ECO:0007669"/>
    <property type="project" value="InterPro"/>
</dbReference>
<organism evidence="2 3">
    <name type="scientific">Rhynchosporium agropyri</name>
    <dbReference type="NCBI Taxonomy" id="914238"/>
    <lineage>
        <taxon>Eukaryota</taxon>
        <taxon>Fungi</taxon>
        <taxon>Dikarya</taxon>
        <taxon>Ascomycota</taxon>
        <taxon>Pezizomycotina</taxon>
        <taxon>Leotiomycetes</taxon>
        <taxon>Helotiales</taxon>
        <taxon>Ploettnerulaceae</taxon>
        <taxon>Rhynchosporium</taxon>
    </lineage>
</organism>
<gene>
    <name evidence="2" type="ORF">RAG0_01005</name>
</gene>
<dbReference type="InterPro" id="IPR045875">
    <property type="entry name" value="NTF2"/>
</dbReference>